<protein>
    <submittedName>
        <fullName evidence="1">Uncharacterized protein</fullName>
    </submittedName>
</protein>
<dbReference type="GO" id="GO:0006355">
    <property type="term" value="P:regulation of DNA-templated transcription"/>
    <property type="evidence" value="ECO:0007669"/>
    <property type="project" value="InterPro"/>
</dbReference>
<name>A0A074ITB6_STRSL</name>
<sequence length="95" mass="11014">MTVVEKRVQVNFQTNPILLERARKIVKANNLDMSKSFNLFLETIVATEQIPVMTEDELLKERLFRQLKAEVAESVAEYQAGNMIPLEEVKDEYNL</sequence>
<evidence type="ECO:0000313" key="1">
    <source>
        <dbReference type="EMBL" id="KEO43547.1"/>
    </source>
</evidence>
<organism evidence="1 2">
    <name type="scientific">Streptococcus salivarius</name>
    <dbReference type="NCBI Taxonomy" id="1304"/>
    <lineage>
        <taxon>Bacteria</taxon>
        <taxon>Bacillati</taxon>
        <taxon>Bacillota</taxon>
        <taxon>Bacilli</taxon>
        <taxon>Lactobacillales</taxon>
        <taxon>Streptococcaceae</taxon>
        <taxon>Streptococcus</taxon>
    </lineage>
</organism>
<dbReference type="Gene3D" id="1.10.1220.10">
    <property type="entry name" value="Met repressor-like"/>
    <property type="match status" value="1"/>
</dbReference>
<proteinExistence type="predicted"/>
<comment type="caution">
    <text evidence="1">The sequence shown here is derived from an EMBL/GenBank/DDBJ whole genome shotgun (WGS) entry which is preliminary data.</text>
</comment>
<dbReference type="EMBL" id="JJMT01000032">
    <property type="protein sequence ID" value="KEO43547.1"/>
    <property type="molecule type" value="Genomic_DNA"/>
</dbReference>
<dbReference type="AlphaFoldDB" id="A0A074ITB6"/>
<accession>A0A074ITB6</accession>
<reference evidence="1 2" key="1">
    <citation type="submission" date="2014-04" db="EMBL/GenBank/DDBJ databases">
        <title>Variable characteristics of bacteriocin-producing Streptococcus salivarius strains isolated from Malaysian subjects.</title>
        <authorList>
            <person name="Philip K."/>
            <person name="Barbour A."/>
        </authorList>
    </citation>
    <scope>NUCLEOTIDE SEQUENCE [LARGE SCALE GENOMIC DNA]</scope>
    <source>
        <strain evidence="1 2">NU10</strain>
    </source>
</reference>
<dbReference type="Proteomes" id="UP000027855">
    <property type="component" value="Unassembled WGS sequence"/>
</dbReference>
<dbReference type="InterPro" id="IPR013321">
    <property type="entry name" value="Arc_rbn_hlx_hlx"/>
</dbReference>
<dbReference type="RefSeq" id="WP_037603816.1">
    <property type="nucleotide sequence ID" value="NZ_JADMQU010000025.1"/>
</dbReference>
<gene>
    <name evidence="1" type="ORF">DL07_06925</name>
</gene>
<evidence type="ECO:0000313" key="2">
    <source>
        <dbReference type="Proteomes" id="UP000027855"/>
    </source>
</evidence>